<dbReference type="Proteomes" id="UP000028761">
    <property type="component" value="Chromosome 3"/>
</dbReference>
<evidence type="ECO:0000256" key="2">
    <source>
        <dbReference type="ARBA" id="ARBA00010596"/>
    </source>
</evidence>
<keyword evidence="5" id="KW-0472">Membrane</keyword>
<dbReference type="InterPro" id="IPR045231">
    <property type="entry name" value="Yip1/4-like"/>
</dbReference>
<comment type="subcellular location">
    <subcellularLocation>
        <location evidence="1">Membrane</location>
        <topology evidence="1">Multi-pass membrane protein</topology>
    </subcellularLocation>
</comment>
<reference evidence="6 7" key="1">
    <citation type="submission" date="2012-03" db="EMBL/GenBank/DDBJ databases">
        <title>Whole Genome Assembly of Papio anubis.</title>
        <authorList>
            <person name="Liu Y.L."/>
            <person name="Abraham K.A."/>
            <person name="Akbar H.A."/>
            <person name="Ali S.A."/>
            <person name="Anosike U.A."/>
            <person name="Aqrawi P.A."/>
            <person name="Arias F.A."/>
            <person name="Attaway T.A."/>
            <person name="Awwad R.A."/>
            <person name="Babu C.B."/>
            <person name="Bandaranaike D.B."/>
            <person name="Battles P.B."/>
            <person name="Bell A.B."/>
            <person name="Beltran B.B."/>
            <person name="Berhane-Mersha D.B."/>
            <person name="Bess C.B."/>
            <person name="Bickham C.B."/>
            <person name="Bolden T.B."/>
            <person name="Carter K.C."/>
            <person name="Chau D.C."/>
            <person name="Chavez A.C."/>
            <person name="Clerc-Blankenburg K.C."/>
            <person name="Coyle M.C."/>
            <person name="Dao M.D."/>
            <person name="Davila M.L.D."/>
            <person name="Davy-Carroll L.D."/>
            <person name="Denson S.D."/>
            <person name="Dinh H.D."/>
            <person name="Fernandez S.F."/>
            <person name="Fernando P.F."/>
            <person name="Forbes L.F."/>
            <person name="Francis C.F."/>
            <person name="Francisco L.F."/>
            <person name="Fu Q.F."/>
            <person name="Garcia-Iii R.G."/>
            <person name="Garrett T.G."/>
            <person name="Gross S.G."/>
            <person name="Gubbala S.G."/>
            <person name="Hirani K.H."/>
            <person name="Hogues M.H."/>
            <person name="Hollins B.H."/>
            <person name="Jackson L.J."/>
            <person name="Javaid M.J."/>
            <person name="Jhangiani S.J."/>
            <person name="Johnson A.J."/>
            <person name="Johnson B.J."/>
            <person name="Jones J.J."/>
            <person name="Joshi V.J."/>
            <person name="Kalu J.K."/>
            <person name="Khan N.K."/>
            <person name="Korchina V.K."/>
            <person name="Kovar C.K."/>
            <person name="Lago L.L."/>
            <person name="Lara F.L."/>
            <person name="Le T.-K.L."/>
            <person name="Lee S.L."/>
            <person name="Legall-Iii F.L."/>
            <person name="Lemon S.L."/>
            <person name="Liu J.L."/>
            <person name="Liu Y.-S.L."/>
            <person name="Liyanage D.L."/>
            <person name="Lopez J.L."/>
            <person name="Lorensuhewa L.L."/>
            <person name="Mata R.M."/>
            <person name="Mathew T.M."/>
            <person name="Mercado C.M."/>
            <person name="Mercado I.M."/>
            <person name="Morales K.M."/>
            <person name="Morgan M.M."/>
            <person name="Munidasa M.M."/>
            <person name="Ngo D.N."/>
            <person name="Nguyen L.N."/>
            <person name="Nguyen T.N."/>
            <person name="Nguyen N.N."/>
            <person name="Obregon M.O."/>
            <person name="Okwuonu G.O."/>
            <person name="Ongeri F.O."/>
            <person name="Onwere C.O."/>
            <person name="Osifeso I.O."/>
            <person name="Parra A.P."/>
            <person name="Patil S.P."/>
            <person name="Perez A.P."/>
            <person name="Perez Y.P."/>
            <person name="Pham C.P."/>
            <person name="Pu L.-L.P."/>
            <person name="Puazo M.P."/>
            <person name="Quiroz J.Q."/>
            <person name="Rouhana J.R."/>
            <person name="Ruiz M.R."/>
            <person name="Ruiz S.-J.R."/>
            <person name="Saada N.S."/>
            <person name="Santibanez J.S."/>
            <person name="Scheel M.S."/>
            <person name="Schneider B.S."/>
            <person name="Simmons D.S."/>
            <person name="Sisson I.S."/>
            <person name="Tang L.-Y.T."/>
            <person name="Thornton R.T."/>
            <person name="Tisius J.T."/>
            <person name="Toledanes G.T."/>
            <person name="Trejos Z.T."/>
            <person name="Usmani K.U."/>
            <person name="Varghese R.V."/>
            <person name="Vattathil S.V."/>
            <person name="Vee V.V."/>
            <person name="Walker D.W."/>
            <person name="Weissenberger G.W."/>
            <person name="White C.W."/>
            <person name="Williams A.W."/>
            <person name="Woodworth J.W."/>
            <person name="Wright R.W."/>
            <person name="Zhu Y.Z."/>
            <person name="Han Y.H."/>
            <person name="Newsham I.N."/>
            <person name="Nazareth L.N."/>
            <person name="Worley K.W."/>
            <person name="Muzny D.M."/>
            <person name="Rogers J.R."/>
            <person name="Gibbs R.G."/>
        </authorList>
    </citation>
    <scope>NUCLEOTIDE SEQUENCE [LARGE SCALE GENOMIC DNA]</scope>
</reference>
<sequence>MSPGYAGQFFQPASNSDYYSQSPYIDSFDEEPPLLEELGIHFDHIRQKTWTVLNPMKPADGSIINETDLTGPILFCIALEATLLLIQSLSFIPCSRYQEPDFCGLHHLYSLALWLASEGTSRTSVDRRRTKSEFVFSPAVGLCSDSGCVSLFKATAPFAAKPFPPLQQLSGFRNNSISLPMTRIPPPIADGKHSPEYRQ</sequence>
<accession>A0A8I5NB39</accession>
<reference evidence="6" key="2">
    <citation type="submission" date="2025-08" db="UniProtKB">
        <authorList>
            <consortium name="Ensembl"/>
        </authorList>
    </citation>
    <scope>IDENTIFICATION</scope>
</reference>
<dbReference type="Ensembl" id="ENSPANT00000082854.1">
    <property type="protein sequence ID" value="ENSPANP00000058561.1"/>
    <property type="gene ID" value="ENSPANG00000016828.3"/>
</dbReference>
<keyword evidence="4" id="KW-1133">Transmembrane helix</keyword>
<name>A0A8I5NB39_PAPAN</name>
<dbReference type="AlphaFoldDB" id="A0A8I5NB39"/>
<protein>
    <submittedName>
        <fullName evidence="6">Yip1 domain family member 7</fullName>
    </submittedName>
</protein>
<keyword evidence="7" id="KW-1185">Reference proteome</keyword>
<evidence type="ECO:0000256" key="5">
    <source>
        <dbReference type="ARBA" id="ARBA00023136"/>
    </source>
</evidence>
<dbReference type="GO" id="GO:0048280">
    <property type="term" value="P:vesicle fusion with Golgi apparatus"/>
    <property type="evidence" value="ECO:0007669"/>
    <property type="project" value="TreeGrafter"/>
</dbReference>
<dbReference type="GO" id="GO:0016020">
    <property type="term" value="C:membrane"/>
    <property type="evidence" value="ECO:0007669"/>
    <property type="project" value="UniProtKB-SubCell"/>
</dbReference>
<proteinExistence type="inferred from homology"/>
<comment type="similarity">
    <text evidence="2">Belongs to the YIP1 family.</text>
</comment>
<evidence type="ECO:0000256" key="3">
    <source>
        <dbReference type="ARBA" id="ARBA00022692"/>
    </source>
</evidence>
<evidence type="ECO:0000313" key="7">
    <source>
        <dbReference type="Proteomes" id="UP000028761"/>
    </source>
</evidence>
<reference evidence="6" key="3">
    <citation type="submission" date="2025-09" db="UniProtKB">
        <authorList>
            <consortium name="Ensembl"/>
        </authorList>
    </citation>
    <scope>IDENTIFICATION</scope>
</reference>
<dbReference type="GO" id="GO:0005802">
    <property type="term" value="C:trans-Golgi network"/>
    <property type="evidence" value="ECO:0007669"/>
    <property type="project" value="TreeGrafter"/>
</dbReference>
<dbReference type="GO" id="GO:0006888">
    <property type="term" value="P:endoplasmic reticulum to Golgi vesicle-mediated transport"/>
    <property type="evidence" value="ECO:0007669"/>
    <property type="project" value="InterPro"/>
</dbReference>
<dbReference type="GeneTree" id="ENSGT00940000153168"/>
<evidence type="ECO:0000256" key="1">
    <source>
        <dbReference type="ARBA" id="ARBA00004141"/>
    </source>
</evidence>
<evidence type="ECO:0000313" key="6">
    <source>
        <dbReference type="Ensembl" id="ENSPANP00000058561.1"/>
    </source>
</evidence>
<keyword evidence="3" id="KW-0812">Transmembrane</keyword>
<evidence type="ECO:0000256" key="4">
    <source>
        <dbReference type="ARBA" id="ARBA00022989"/>
    </source>
</evidence>
<dbReference type="PANTHER" id="PTHR21236:SF5">
    <property type="entry name" value="PROTEIN YIPF7"/>
    <property type="match status" value="1"/>
</dbReference>
<dbReference type="PANTHER" id="PTHR21236">
    <property type="entry name" value="GOLGI MEMBRANE PROTEIN YIP1"/>
    <property type="match status" value="1"/>
</dbReference>
<organism evidence="6 7">
    <name type="scientific">Papio anubis</name>
    <name type="common">Olive baboon</name>
    <dbReference type="NCBI Taxonomy" id="9555"/>
    <lineage>
        <taxon>Eukaryota</taxon>
        <taxon>Metazoa</taxon>
        <taxon>Chordata</taxon>
        <taxon>Craniata</taxon>
        <taxon>Vertebrata</taxon>
        <taxon>Euteleostomi</taxon>
        <taxon>Mammalia</taxon>
        <taxon>Eutheria</taxon>
        <taxon>Euarchontoglires</taxon>
        <taxon>Primates</taxon>
        <taxon>Haplorrhini</taxon>
        <taxon>Catarrhini</taxon>
        <taxon>Cercopithecidae</taxon>
        <taxon>Cercopithecinae</taxon>
        <taxon>Papio</taxon>
    </lineage>
</organism>
<gene>
    <name evidence="6" type="primary">YIPF7</name>
</gene>